<protein>
    <submittedName>
        <fullName evidence="2">Uncharacterized protein</fullName>
    </submittedName>
</protein>
<reference evidence="2" key="1">
    <citation type="submission" date="2020-03" db="EMBL/GenBank/DDBJ databases">
        <title>The deep terrestrial virosphere.</title>
        <authorList>
            <person name="Holmfeldt K."/>
            <person name="Nilsson E."/>
            <person name="Simone D."/>
            <person name="Lopez-Fernandez M."/>
            <person name="Wu X."/>
            <person name="de Brujin I."/>
            <person name="Lundin D."/>
            <person name="Andersson A."/>
            <person name="Bertilsson S."/>
            <person name="Dopson M."/>
        </authorList>
    </citation>
    <scope>NUCLEOTIDE SEQUENCE</scope>
    <source>
        <strain evidence="2">MM415A03042</strain>
        <strain evidence="1">MM415B00794</strain>
    </source>
</reference>
<proteinExistence type="predicted"/>
<dbReference type="AlphaFoldDB" id="A0A6M3JNT7"/>
<dbReference type="EMBL" id="MT141469">
    <property type="protein sequence ID" value="QJA62350.1"/>
    <property type="molecule type" value="Genomic_DNA"/>
</dbReference>
<sequence>MLTDKERKIIDAEYEKHRHDNICPHTTNPLQLRTVCKRCNLLDVSGISVYQMPQGDWGCSIMKSTSCHGVISDGFKTRNHAEEWALEQF</sequence>
<evidence type="ECO:0000313" key="2">
    <source>
        <dbReference type="EMBL" id="QJA71784.1"/>
    </source>
</evidence>
<dbReference type="EMBL" id="MT141899">
    <property type="protein sequence ID" value="QJA71784.1"/>
    <property type="molecule type" value="Genomic_DNA"/>
</dbReference>
<name>A0A6M3JNT7_9ZZZZ</name>
<accession>A0A6M3JNT7</accession>
<evidence type="ECO:0000313" key="1">
    <source>
        <dbReference type="EMBL" id="QJA62350.1"/>
    </source>
</evidence>
<organism evidence="2">
    <name type="scientific">viral metagenome</name>
    <dbReference type="NCBI Taxonomy" id="1070528"/>
    <lineage>
        <taxon>unclassified sequences</taxon>
        <taxon>metagenomes</taxon>
        <taxon>organismal metagenomes</taxon>
    </lineage>
</organism>
<gene>
    <name evidence="2" type="ORF">MM415A03042_0008</name>
    <name evidence="1" type="ORF">MM415B00794_0006</name>
</gene>